<evidence type="ECO:0000313" key="3">
    <source>
        <dbReference type="Proteomes" id="UP000236311"/>
    </source>
</evidence>
<dbReference type="InterPro" id="IPR014867">
    <property type="entry name" value="Spore_coat_CotH_CotH2/3/7"/>
</dbReference>
<dbReference type="Pfam" id="PF18998">
    <property type="entry name" value="Flg_new_2"/>
    <property type="match status" value="1"/>
</dbReference>
<dbReference type="RefSeq" id="WP_103240445.1">
    <property type="nucleotide sequence ID" value="NZ_JANJZD010000001.1"/>
</dbReference>
<evidence type="ECO:0000259" key="1">
    <source>
        <dbReference type="Pfam" id="PF18998"/>
    </source>
</evidence>
<dbReference type="InterPro" id="IPR026876">
    <property type="entry name" value="Fn3_assoc_repeat"/>
</dbReference>
<reference evidence="2 3" key="1">
    <citation type="submission" date="2018-01" db="EMBL/GenBank/DDBJ databases">
        <authorList>
            <person name="Gaut B.S."/>
            <person name="Morton B.R."/>
            <person name="Clegg M.T."/>
            <person name="Duvall M.R."/>
        </authorList>
    </citation>
    <scope>NUCLEOTIDE SEQUENCE [LARGE SCALE GENOMIC DNA]</scope>
    <source>
        <strain evidence="2">GP69</strain>
    </source>
</reference>
<name>A0A2K4ZJ19_9FIRM</name>
<keyword evidence="3" id="KW-1185">Reference proteome</keyword>
<dbReference type="OrthoDB" id="9802197at2"/>
<dbReference type="InterPro" id="IPR044060">
    <property type="entry name" value="Bacterial_rp_domain"/>
</dbReference>
<dbReference type="AlphaFoldDB" id="A0A2K4ZJ19"/>
<sequence length="620" mass="70179">MKRANIFYMLFVAALVLILTAGIALGIKGQEEWDILINDTDLSAPVLSAESGFYDNPFSLSITSPDNVSIYYTLDGSIPTSDSILYTEPIAISRRGDGENDNIHIQNMQEEWQEAYGEDHTILATVVRAVAIDSRNTCSDIVTATYFVDRDEDRGKLVVSLVADPDDLFGDSGIYVTGKAYDDWYLGEQSGNIPMPNFLQHGMDWERPAVLELFENDSILQQPVGIRIQGASAREYGLKRFSVYSRKKYSGSNWFDIPLFGDWKTHSFALRSGFMNAYIQHLVQDRNIASAESREVVVYLNGAYWYATFAQEKYSGKFFQEQYGVDDDNVIIVKGGGVDSGSAEDHALYFAVYDFLDTHDMSTPEAYQELNRLIDIQSYIDFSCVNIYFGNLDYNENKNSVCWRARKPGSGEYEDGRWRWALYDLDLENLNYGVLEEDINTFTMDTHYAGSAFNTRPLWAALFRNPTFRRQFVVSFMDMVNTDFTVQNAVKAYENWDVSLPWDVRTPEWALHYFPARTESITGYLSEEFGLTGTQASVTLSVSDAEAGHILLNTIVPDLSEGEWKGTYVTDYPITVTAVPDKGYTFAGWQSNLAEELTDKTLTLDIPPEGLQLKAFFEKK</sequence>
<protein>
    <submittedName>
        <fullName evidence="2">CotH protein</fullName>
    </submittedName>
</protein>
<dbReference type="Proteomes" id="UP000236311">
    <property type="component" value="Unassembled WGS sequence"/>
</dbReference>
<dbReference type="Pfam" id="PF13287">
    <property type="entry name" value="Fn3_assoc"/>
    <property type="match status" value="1"/>
</dbReference>
<proteinExistence type="predicted"/>
<dbReference type="Pfam" id="PF08757">
    <property type="entry name" value="CotH"/>
    <property type="match status" value="1"/>
</dbReference>
<accession>A0A2K4ZJ19</accession>
<organism evidence="2 3">
    <name type="scientific">Acetatifactor muris</name>
    <dbReference type="NCBI Taxonomy" id="879566"/>
    <lineage>
        <taxon>Bacteria</taxon>
        <taxon>Bacillati</taxon>
        <taxon>Bacillota</taxon>
        <taxon>Clostridia</taxon>
        <taxon>Lachnospirales</taxon>
        <taxon>Lachnospiraceae</taxon>
        <taxon>Acetatifactor</taxon>
    </lineage>
</organism>
<feature type="domain" description="Bacterial repeat" evidence="1">
    <location>
        <begin position="565"/>
        <end position="619"/>
    </location>
</feature>
<evidence type="ECO:0000313" key="2">
    <source>
        <dbReference type="EMBL" id="SOY30406.1"/>
    </source>
</evidence>
<dbReference type="EMBL" id="OFSM01000016">
    <property type="protein sequence ID" value="SOY30406.1"/>
    <property type="molecule type" value="Genomic_DNA"/>
</dbReference>
<gene>
    <name evidence="2" type="ORF">AMURIS_03133</name>
</gene>